<dbReference type="GO" id="GO:0003677">
    <property type="term" value="F:DNA binding"/>
    <property type="evidence" value="ECO:0007669"/>
    <property type="project" value="UniProtKB-KW"/>
</dbReference>
<dbReference type="Proteomes" id="UP000306719">
    <property type="component" value="Unassembled WGS sequence"/>
</dbReference>
<comment type="similarity">
    <text evidence="2 5">Belongs to the bacterial histone-like protein family.</text>
</comment>
<evidence type="ECO:0000256" key="2">
    <source>
        <dbReference type="ARBA" id="ARBA00010529"/>
    </source>
</evidence>
<comment type="caution">
    <text evidence="6">The sequence shown here is derived from an EMBL/GenBank/DDBJ whole genome shotgun (WGS) entry which is preliminary data.</text>
</comment>
<dbReference type="SMART" id="SM00411">
    <property type="entry name" value="BHL"/>
    <property type="match status" value="1"/>
</dbReference>
<dbReference type="FunFam" id="4.10.520.10:FF:000001">
    <property type="entry name" value="DNA-binding protein HU"/>
    <property type="match status" value="1"/>
</dbReference>
<dbReference type="InterPro" id="IPR020816">
    <property type="entry name" value="Histone-like_DNA-bd_CS"/>
</dbReference>
<evidence type="ECO:0000313" key="6">
    <source>
        <dbReference type="EMBL" id="TMP37095.1"/>
    </source>
</evidence>
<dbReference type="GO" id="GO:1990103">
    <property type="term" value="C:DnaA-HU complex"/>
    <property type="evidence" value="ECO:0007669"/>
    <property type="project" value="UniProtKB-ARBA"/>
</dbReference>
<dbReference type="CDD" id="cd13831">
    <property type="entry name" value="HU"/>
    <property type="match status" value="1"/>
</dbReference>
<dbReference type="Gene3D" id="4.10.520.10">
    <property type="entry name" value="IHF-like DNA-binding proteins"/>
    <property type="match status" value="1"/>
</dbReference>
<dbReference type="PANTHER" id="PTHR33175:SF3">
    <property type="entry name" value="DNA-BINDING PROTEIN HU-BETA"/>
    <property type="match status" value="1"/>
</dbReference>
<evidence type="ECO:0000256" key="5">
    <source>
        <dbReference type="RuleBase" id="RU003939"/>
    </source>
</evidence>
<dbReference type="Pfam" id="PF00216">
    <property type="entry name" value="Bac_DNA_binding"/>
    <property type="match status" value="1"/>
</dbReference>
<proteinExistence type="inferred from homology"/>
<comment type="function">
    <text evidence="1">Histone-like DNA-binding protein which is capable of wrapping DNA to stabilize it, and thus to prevent its denaturation under extreme environmental conditions.</text>
</comment>
<dbReference type="GO" id="GO:0030527">
    <property type="term" value="F:structural constituent of chromatin"/>
    <property type="evidence" value="ECO:0007669"/>
    <property type="project" value="InterPro"/>
</dbReference>
<name>A0A5S3WZT0_9GAMM</name>
<dbReference type="GO" id="GO:0030261">
    <property type="term" value="P:chromosome condensation"/>
    <property type="evidence" value="ECO:0007669"/>
    <property type="project" value="UniProtKB-KW"/>
</dbReference>
<reference evidence="7" key="2">
    <citation type="submission" date="2019-06" db="EMBL/GenBank/DDBJ databases">
        <title>Co-occurence of chitin degradation, pigmentation and bioactivity in marine Pseudoalteromonas.</title>
        <authorList>
            <person name="Sonnenschein E.C."/>
            <person name="Bech P.K."/>
        </authorList>
    </citation>
    <scope>NUCLEOTIDE SEQUENCE [LARGE SCALE GENOMIC DNA]</scope>
    <source>
        <strain evidence="7">S2599</strain>
    </source>
</reference>
<reference evidence="6 7" key="1">
    <citation type="submission" date="2018-01" db="EMBL/GenBank/DDBJ databases">
        <authorList>
            <person name="Paulsen S."/>
            <person name="Gram L.K."/>
        </authorList>
    </citation>
    <scope>NUCLEOTIDE SEQUENCE [LARGE SCALE GENOMIC DNA]</scope>
    <source>
        <strain evidence="6 7">S2599</strain>
    </source>
</reference>
<gene>
    <name evidence="6" type="ORF">CWB98_12405</name>
</gene>
<protein>
    <submittedName>
        <fullName evidence="6">DNA-binding protein</fullName>
    </submittedName>
</protein>
<evidence type="ECO:0000256" key="4">
    <source>
        <dbReference type="ARBA" id="ARBA00023125"/>
    </source>
</evidence>
<dbReference type="GO" id="GO:0005829">
    <property type="term" value="C:cytosol"/>
    <property type="evidence" value="ECO:0007669"/>
    <property type="project" value="TreeGrafter"/>
</dbReference>
<organism evidence="6 7">
    <name type="scientific">Pseudoalteromonas rubra</name>
    <dbReference type="NCBI Taxonomy" id="43658"/>
    <lineage>
        <taxon>Bacteria</taxon>
        <taxon>Pseudomonadati</taxon>
        <taxon>Pseudomonadota</taxon>
        <taxon>Gammaproteobacteria</taxon>
        <taxon>Alteromonadales</taxon>
        <taxon>Pseudoalteromonadaceae</taxon>
        <taxon>Pseudoalteromonas</taxon>
    </lineage>
</organism>
<keyword evidence="4 6" id="KW-0238">DNA-binding</keyword>
<dbReference type="AlphaFoldDB" id="A0A5S3WZT0"/>
<dbReference type="InterPro" id="IPR000119">
    <property type="entry name" value="Hist_DNA-bd"/>
</dbReference>
<dbReference type="PANTHER" id="PTHR33175">
    <property type="entry name" value="DNA-BINDING PROTEIN HU"/>
    <property type="match status" value="1"/>
</dbReference>
<dbReference type="GO" id="GO:0006351">
    <property type="term" value="P:DNA-templated transcription"/>
    <property type="evidence" value="ECO:0007669"/>
    <property type="project" value="UniProtKB-ARBA"/>
</dbReference>
<dbReference type="EMBL" id="PNCJ01000016">
    <property type="protein sequence ID" value="TMP37095.1"/>
    <property type="molecule type" value="Genomic_DNA"/>
</dbReference>
<dbReference type="GO" id="GO:0042802">
    <property type="term" value="F:identical protein binding"/>
    <property type="evidence" value="ECO:0007669"/>
    <property type="project" value="UniProtKB-ARBA"/>
</dbReference>
<dbReference type="GO" id="GO:0006270">
    <property type="term" value="P:DNA replication initiation"/>
    <property type="evidence" value="ECO:0007669"/>
    <property type="project" value="UniProtKB-ARBA"/>
</dbReference>
<accession>A0A5S3WZT0</accession>
<dbReference type="PROSITE" id="PS00045">
    <property type="entry name" value="HISTONE_LIKE"/>
    <property type="match status" value="1"/>
</dbReference>
<dbReference type="GO" id="GO:1990178">
    <property type="term" value="C:HU-DNA complex"/>
    <property type="evidence" value="ECO:0007669"/>
    <property type="project" value="UniProtKB-ARBA"/>
</dbReference>
<dbReference type="PRINTS" id="PR01727">
    <property type="entry name" value="DNABINDINGHU"/>
</dbReference>
<keyword evidence="3" id="KW-0226">DNA condensation</keyword>
<sequence length="104" mass="10904">MNKTELIEVVAAQADISKEKAAKAVNALLEAVAEELHNGEDVSLFGFGTFTVRERASRKGRNPKTGEPISIASAKVPAFRPAKALKMAVGDDRTGGGGPGIKKD</sequence>
<dbReference type="OrthoDB" id="6710515at2"/>
<dbReference type="RefSeq" id="WP_138545136.1">
    <property type="nucleotide sequence ID" value="NZ_PNCJ01000016.1"/>
</dbReference>
<evidence type="ECO:0000313" key="7">
    <source>
        <dbReference type="Proteomes" id="UP000306719"/>
    </source>
</evidence>
<dbReference type="InterPro" id="IPR010992">
    <property type="entry name" value="IHF-like_DNA-bd_dom_sf"/>
</dbReference>
<evidence type="ECO:0000256" key="3">
    <source>
        <dbReference type="ARBA" id="ARBA00023067"/>
    </source>
</evidence>
<dbReference type="SUPFAM" id="SSF47729">
    <property type="entry name" value="IHF-like DNA-binding proteins"/>
    <property type="match status" value="1"/>
</dbReference>
<evidence type="ECO:0000256" key="1">
    <source>
        <dbReference type="ARBA" id="ARBA00003819"/>
    </source>
</evidence>